<feature type="signal peptide" evidence="1">
    <location>
        <begin position="1"/>
        <end position="34"/>
    </location>
</feature>
<dbReference type="PANTHER" id="PTHR30535:SF34">
    <property type="entry name" value="MOLYBDATE-BINDING PROTEIN MOLA"/>
    <property type="match status" value="1"/>
</dbReference>
<dbReference type="RefSeq" id="WP_086436119.1">
    <property type="nucleotide sequence ID" value="NZ_FXWG01000001.1"/>
</dbReference>
<feature type="domain" description="Fe/B12 periplasmic-binding" evidence="2">
    <location>
        <begin position="45"/>
        <end position="288"/>
    </location>
</feature>
<dbReference type="Pfam" id="PF01497">
    <property type="entry name" value="Peripla_BP_2"/>
    <property type="match status" value="1"/>
</dbReference>
<dbReference type="OrthoDB" id="1632039at2"/>
<dbReference type="InterPro" id="IPR050902">
    <property type="entry name" value="ABC_Transporter_SBP"/>
</dbReference>
<dbReference type="InterPro" id="IPR002491">
    <property type="entry name" value="ABC_transptr_periplasmic_BD"/>
</dbReference>
<evidence type="ECO:0000256" key="1">
    <source>
        <dbReference type="SAM" id="SignalP"/>
    </source>
</evidence>
<gene>
    <name evidence="3" type="ORF">SAMN06297468_0124</name>
</gene>
<dbReference type="EMBL" id="FXWG01000001">
    <property type="protein sequence ID" value="SMQ58172.1"/>
    <property type="molecule type" value="Genomic_DNA"/>
</dbReference>
<dbReference type="Gene3D" id="3.40.50.1980">
    <property type="entry name" value="Nitrogenase molybdenum iron protein domain"/>
    <property type="match status" value="2"/>
</dbReference>
<reference evidence="4" key="1">
    <citation type="submission" date="2017-04" db="EMBL/GenBank/DDBJ databases">
        <authorList>
            <person name="Varghese N."/>
            <person name="Submissions S."/>
        </authorList>
    </citation>
    <scope>NUCLEOTIDE SEQUENCE [LARGE SCALE GENOMIC DNA]</scope>
</reference>
<protein>
    <submittedName>
        <fullName evidence="3">Iron complex transport system substrate-binding protein</fullName>
    </submittedName>
</protein>
<dbReference type="SUPFAM" id="SSF53807">
    <property type="entry name" value="Helical backbone' metal receptor"/>
    <property type="match status" value="1"/>
</dbReference>
<sequence length="288" mass="31063">MTKWGSLRRATDALAAGGLALALVLGGCSAPETAADRDIQPTAKRIVSLNPCTDAMLVEMSADQILALSHYSHDPASSSIPQNVAKRYEVTGGTVEEILALDPDVVLASTFIAPATRSALEDLGIRVEAFGSPQSVAESEAQIRRLAKIVGRELEGEWLVRDIDRALENATGKPKPDIDTLLWQPGQIVPGGETLVAEVMEQNGFTSFAEKRGLNQADYVSLERLLADPPELLLVAGDSPAQTHPALQRLADTRVESFEPRLLYCGGRTIVGVQMRLDAIRREMRQAT</sequence>
<accession>A0A1Y6EC30</accession>
<organism evidence="3 4">
    <name type="scientific">Altererythrobacter xiamenensis</name>
    <dbReference type="NCBI Taxonomy" id="1316679"/>
    <lineage>
        <taxon>Bacteria</taxon>
        <taxon>Pseudomonadati</taxon>
        <taxon>Pseudomonadota</taxon>
        <taxon>Alphaproteobacteria</taxon>
        <taxon>Sphingomonadales</taxon>
        <taxon>Erythrobacteraceae</taxon>
        <taxon>Altererythrobacter</taxon>
    </lineage>
</organism>
<dbReference type="PROSITE" id="PS50983">
    <property type="entry name" value="FE_B12_PBP"/>
    <property type="match status" value="1"/>
</dbReference>
<keyword evidence="1" id="KW-0732">Signal</keyword>
<proteinExistence type="predicted"/>
<dbReference type="GO" id="GO:0071281">
    <property type="term" value="P:cellular response to iron ion"/>
    <property type="evidence" value="ECO:0007669"/>
    <property type="project" value="TreeGrafter"/>
</dbReference>
<dbReference type="Proteomes" id="UP000194420">
    <property type="component" value="Unassembled WGS sequence"/>
</dbReference>
<name>A0A1Y6EC30_9SPHN</name>
<evidence type="ECO:0000313" key="3">
    <source>
        <dbReference type="EMBL" id="SMQ58172.1"/>
    </source>
</evidence>
<dbReference type="PANTHER" id="PTHR30535">
    <property type="entry name" value="VITAMIN B12-BINDING PROTEIN"/>
    <property type="match status" value="1"/>
</dbReference>
<dbReference type="AlphaFoldDB" id="A0A1Y6EC30"/>
<keyword evidence="4" id="KW-1185">Reference proteome</keyword>
<feature type="chain" id="PRO_5012667114" evidence="1">
    <location>
        <begin position="35"/>
        <end position="288"/>
    </location>
</feature>
<evidence type="ECO:0000259" key="2">
    <source>
        <dbReference type="PROSITE" id="PS50983"/>
    </source>
</evidence>
<evidence type="ECO:0000313" key="4">
    <source>
        <dbReference type="Proteomes" id="UP000194420"/>
    </source>
</evidence>
<dbReference type="PROSITE" id="PS51257">
    <property type="entry name" value="PROKAR_LIPOPROTEIN"/>
    <property type="match status" value="1"/>
</dbReference>